<dbReference type="GO" id="GO:0004674">
    <property type="term" value="F:protein serine/threonine kinase activity"/>
    <property type="evidence" value="ECO:0007669"/>
    <property type="project" value="UniProtKB-EC"/>
</dbReference>
<comment type="catalytic activity">
    <reaction evidence="6">
        <text>L-seryl-[protein] + ATP = O-phospho-L-seryl-[protein] + ADP + H(+)</text>
        <dbReference type="Rhea" id="RHEA:17989"/>
        <dbReference type="Rhea" id="RHEA-COMP:9863"/>
        <dbReference type="Rhea" id="RHEA-COMP:11604"/>
        <dbReference type="ChEBI" id="CHEBI:15378"/>
        <dbReference type="ChEBI" id="CHEBI:29999"/>
        <dbReference type="ChEBI" id="CHEBI:30616"/>
        <dbReference type="ChEBI" id="CHEBI:83421"/>
        <dbReference type="ChEBI" id="CHEBI:456216"/>
        <dbReference type="EC" id="2.7.11.1"/>
    </reaction>
</comment>
<dbReference type="EMBL" id="JRKL02000446">
    <property type="protein sequence ID" value="KAF3971318.1"/>
    <property type="molecule type" value="Genomic_DNA"/>
</dbReference>
<evidence type="ECO:0000256" key="3">
    <source>
        <dbReference type="ARBA" id="ARBA00022729"/>
    </source>
</evidence>
<evidence type="ECO:0000256" key="7">
    <source>
        <dbReference type="SAM" id="Phobius"/>
    </source>
</evidence>
<feature type="transmembrane region" description="Helical" evidence="7">
    <location>
        <begin position="12"/>
        <end position="30"/>
    </location>
</feature>
<keyword evidence="7" id="KW-0472">Membrane</keyword>
<dbReference type="GO" id="GO:0030247">
    <property type="term" value="F:polysaccharide binding"/>
    <property type="evidence" value="ECO:0007669"/>
    <property type="project" value="InterPro"/>
</dbReference>
<evidence type="ECO:0000256" key="2">
    <source>
        <dbReference type="ARBA" id="ARBA00012513"/>
    </source>
</evidence>
<accession>A0A8J4RXL9</accession>
<evidence type="ECO:0000256" key="6">
    <source>
        <dbReference type="ARBA" id="ARBA00048679"/>
    </source>
</evidence>
<dbReference type="Pfam" id="PF14380">
    <property type="entry name" value="WAK_assoc"/>
    <property type="match status" value="1"/>
</dbReference>
<evidence type="ECO:0000259" key="8">
    <source>
        <dbReference type="Pfam" id="PF13947"/>
    </source>
</evidence>
<dbReference type="GO" id="GO:0016020">
    <property type="term" value="C:membrane"/>
    <property type="evidence" value="ECO:0007669"/>
    <property type="project" value="UniProtKB-SubCell"/>
</dbReference>
<sequence>MDLQNFSMSPKPSLICIFFIIITSSVNYILSLDPKFQACVPYTCGDGPNISYPFWILHEQEPFCGNPNFTIICKDKNPVLTIASDDYIMKDIFYSNQSFLVANAAIYKETCPAPLHNVSLDHTPFNFSLYCSDFSIFYNCTSKPNYPIYDLVCASNSTLHSFAVFHKEALELHNCSSDWCQSFVDVPMDVHNGVNFTSLLLMNYTDVLKMGFSLNWSVHDCNSCEKSSG</sequence>
<evidence type="ECO:0000313" key="11">
    <source>
        <dbReference type="Proteomes" id="UP000737018"/>
    </source>
</evidence>
<dbReference type="Pfam" id="PF13947">
    <property type="entry name" value="GUB_WAK_bind"/>
    <property type="match status" value="1"/>
</dbReference>
<gene>
    <name evidence="10" type="ORF">CMV_005076</name>
</gene>
<name>A0A8J4RXL9_9ROSI</name>
<keyword evidence="3" id="KW-0732">Signal</keyword>
<evidence type="ECO:0000256" key="4">
    <source>
        <dbReference type="ARBA" id="ARBA00023180"/>
    </source>
</evidence>
<organism evidence="10 11">
    <name type="scientific">Castanea mollissima</name>
    <name type="common">Chinese chestnut</name>
    <dbReference type="NCBI Taxonomy" id="60419"/>
    <lineage>
        <taxon>Eukaryota</taxon>
        <taxon>Viridiplantae</taxon>
        <taxon>Streptophyta</taxon>
        <taxon>Embryophyta</taxon>
        <taxon>Tracheophyta</taxon>
        <taxon>Spermatophyta</taxon>
        <taxon>Magnoliopsida</taxon>
        <taxon>eudicotyledons</taxon>
        <taxon>Gunneridae</taxon>
        <taxon>Pentapetalae</taxon>
        <taxon>rosids</taxon>
        <taxon>fabids</taxon>
        <taxon>Fagales</taxon>
        <taxon>Fagaceae</taxon>
        <taxon>Castanea</taxon>
    </lineage>
</organism>
<keyword evidence="11" id="KW-1185">Reference proteome</keyword>
<proteinExistence type="predicted"/>
<feature type="domain" description="Wall-associated receptor kinase galacturonan-binding" evidence="8">
    <location>
        <begin position="39"/>
        <end position="102"/>
    </location>
</feature>
<evidence type="ECO:0000313" key="10">
    <source>
        <dbReference type="EMBL" id="KAF3971318.1"/>
    </source>
</evidence>
<dbReference type="PANTHER" id="PTHR33138">
    <property type="entry name" value="OS01G0690200 PROTEIN"/>
    <property type="match status" value="1"/>
</dbReference>
<dbReference type="InterPro" id="IPR032872">
    <property type="entry name" value="WAK_assoc_C"/>
</dbReference>
<dbReference type="PANTHER" id="PTHR33138:SF75">
    <property type="entry name" value="WALL-ASSOCIATED RECEPTOR KINASE GALACTURONAN-BINDING DOMAIN-CONTAINING PROTEIN"/>
    <property type="match status" value="1"/>
</dbReference>
<comment type="subcellular location">
    <subcellularLocation>
        <location evidence="1">Membrane</location>
        <topology evidence="1">Single-pass membrane protein</topology>
    </subcellularLocation>
</comment>
<keyword evidence="7" id="KW-1133">Transmembrane helix</keyword>
<feature type="domain" description="Wall-associated receptor kinase C-terminal" evidence="9">
    <location>
        <begin position="158"/>
        <end position="229"/>
    </location>
</feature>
<protein>
    <recommendedName>
        <fullName evidence="2">non-specific serine/threonine protein kinase</fullName>
        <ecNumber evidence="2">2.7.11.1</ecNumber>
    </recommendedName>
</protein>
<comment type="caution">
    <text evidence="10">The sequence shown here is derived from an EMBL/GenBank/DDBJ whole genome shotgun (WGS) entry which is preliminary data.</text>
</comment>
<dbReference type="InterPro" id="IPR025287">
    <property type="entry name" value="WAK_GUB"/>
</dbReference>
<evidence type="ECO:0000256" key="5">
    <source>
        <dbReference type="ARBA" id="ARBA00047899"/>
    </source>
</evidence>
<keyword evidence="4" id="KW-0325">Glycoprotein</keyword>
<dbReference type="AlphaFoldDB" id="A0A8J4RXL9"/>
<evidence type="ECO:0000256" key="1">
    <source>
        <dbReference type="ARBA" id="ARBA00004167"/>
    </source>
</evidence>
<dbReference type="Proteomes" id="UP000737018">
    <property type="component" value="Unassembled WGS sequence"/>
</dbReference>
<dbReference type="EC" id="2.7.11.1" evidence="2"/>
<reference evidence="10" key="1">
    <citation type="submission" date="2020-03" db="EMBL/GenBank/DDBJ databases">
        <title>Castanea mollissima Vanexum genome sequencing.</title>
        <authorList>
            <person name="Staton M."/>
        </authorList>
    </citation>
    <scope>NUCLEOTIDE SEQUENCE</scope>
    <source>
        <tissue evidence="10">Leaf</tissue>
    </source>
</reference>
<evidence type="ECO:0000259" key="9">
    <source>
        <dbReference type="Pfam" id="PF14380"/>
    </source>
</evidence>
<keyword evidence="7" id="KW-0812">Transmembrane</keyword>
<comment type="catalytic activity">
    <reaction evidence="5">
        <text>L-threonyl-[protein] + ATP = O-phospho-L-threonyl-[protein] + ADP + H(+)</text>
        <dbReference type="Rhea" id="RHEA:46608"/>
        <dbReference type="Rhea" id="RHEA-COMP:11060"/>
        <dbReference type="Rhea" id="RHEA-COMP:11605"/>
        <dbReference type="ChEBI" id="CHEBI:15378"/>
        <dbReference type="ChEBI" id="CHEBI:30013"/>
        <dbReference type="ChEBI" id="CHEBI:30616"/>
        <dbReference type="ChEBI" id="CHEBI:61977"/>
        <dbReference type="ChEBI" id="CHEBI:456216"/>
        <dbReference type="EC" id="2.7.11.1"/>
    </reaction>
</comment>
<dbReference type="OrthoDB" id="4062651at2759"/>